<dbReference type="GO" id="GO:0030435">
    <property type="term" value="P:sporulation resulting in formation of a cellular spore"/>
    <property type="evidence" value="ECO:0007669"/>
    <property type="project" value="UniProtKB-KW"/>
</dbReference>
<evidence type="ECO:0000313" key="6">
    <source>
        <dbReference type="Proteomes" id="UP000632125"/>
    </source>
</evidence>
<dbReference type="InterPro" id="IPR012851">
    <property type="entry name" value="Spore_coat_CotF-like"/>
</dbReference>
<dbReference type="AlphaFoldDB" id="A0A927CGN2"/>
<feature type="region of interest" description="Disordered" evidence="4">
    <location>
        <begin position="185"/>
        <end position="206"/>
    </location>
</feature>
<keyword evidence="5" id="KW-0167">Capsid protein</keyword>
<gene>
    <name evidence="5" type="ORF">IDH41_04095</name>
</gene>
<dbReference type="PANTHER" id="PTHR39183">
    <property type="entry name" value="SPORE COAT PROTEIN F-LIKE PROTEIN YHCQ"/>
    <property type="match status" value="1"/>
</dbReference>
<keyword evidence="6" id="KW-1185">Reference proteome</keyword>
<evidence type="ECO:0000256" key="4">
    <source>
        <dbReference type="SAM" id="MobiDB-lite"/>
    </source>
</evidence>
<dbReference type="RefSeq" id="WP_190858544.1">
    <property type="nucleotide sequence ID" value="NZ_JACXIY010000004.1"/>
</dbReference>
<dbReference type="EMBL" id="JACXIY010000004">
    <property type="protein sequence ID" value="MBD2867748.1"/>
    <property type="molecule type" value="Genomic_DNA"/>
</dbReference>
<evidence type="ECO:0000256" key="3">
    <source>
        <dbReference type="ARBA" id="ARBA00024344"/>
    </source>
</evidence>
<dbReference type="Gene3D" id="1.20.1260.10">
    <property type="match status" value="1"/>
</dbReference>
<keyword evidence="5" id="KW-0946">Virion</keyword>
<reference evidence="5" key="1">
    <citation type="submission" date="2020-09" db="EMBL/GenBank/DDBJ databases">
        <title>A novel bacterium of genus Paenibacillus, isolated from South China Sea.</title>
        <authorList>
            <person name="Huang H."/>
            <person name="Mo K."/>
            <person name="Hu Y."/>
        </authorList>
    </citation>
    <scope>NUCLEOTIDE SEQUENCE</scope>
    <source>
        <strain evidence="5">IB182493</strain>
    </source>
</reference>
<feature type="compositionally biased region" description="Polar residues" evidence="4">
    <location>
        <begin position="189"/>
        <end position="198"/>
    </location>
</feature>
<organism evidence="5 6">
    <name type="scientific">Paenibacillus arenilitoris</name>
    <dbReference type="NCBI Taxonomy" id="2772299"/>
    <lineage>
        <taxon>Bacteria</taxon>
        <taxon>Bacillati</taxon>
        <taxon>Bacillota</taxon>
        <taxon>Bacilli</taxon>
        <taxon>Bacillales</taxon>
        <taxon>Paenibacillaceae</taxon>
        <taxon>Paenibacillus</taxon>
    </lineage>
</organism>
<comment type="subcellular location">
    <subcellularLocation>
        <location evidence="2">Spore coat</location>
    </subcellularLocation>
</comment>
<accession>A0A927CGN2</accession>
<evidence type="ECO:0000256" key="2">
    <source>
        <dbReference type="ARBA" id="ARBA00024325"/>
    </source>
</evidence>
<proteinExistence type="inferred from homology"/>
<dbReference type="Pfam" id="PF07875">
    <property type="entry name" value="Coat_F"/>
    <property type="match status" value="1"/>
</dbReference>
<name>A0A927CGN2_9BACL</name>
<dbReference type="PANTHER" id="PTHR39183:SF1">
    <property type="entry name" value="SPORE COAT PROTEIN F-LIKE PROTEIN YHCQ"/>
    <property type="match status" value="1"/>
</dbReference>
<sequence>MAAHMGAHETMELHEVLNSTIDCINLMQLYRPYVKDQRLLQIVDRQLQFITNDYNMTVQSLAQQGRGQAVPYRAPMNAAPVYGLDNPAQQSPNLTVNQMDDRDVACGLLGCHKSSASMKMIAALECADPQLRRMMQQSAVNCSELAYEVWQYMNQAGYYQVPTMKEMTTNTVLSSYQTTGNMMHGNDMAQGQQQSAAPMQSYGMHQ</sequence>
<keyword evidence="1" id="KW-0749">Sporulation</keyword>
<dbReference type="InterPro" id="IPR012347">
    <property type="entry name" value="Ferritin-like"/>
</dbReference>
<comment type="caution">
    <text evidence="5">The sequence shown here is derived from an EMBL/GenBank/DDBJ whole genome shotgun (WGS) entry which is preliminary data.</text>
</comment>
<comment type="similarity">
    <text evidence="3">Belongs to the CotF family.</text>
</comment>
<evidence type="ECO:0000256" key="1">
    <source>
        <dbReference type="ARBA" id="ARBA00022969"/>
    </source>
</evidence>
<dbReference type="Proteomes" id="UP000632125">
    <property type="component" value="Unassembled WGS sequence"/>
</dbReference>
<protein>
    <submittedName>
        <fullName evidence="5">Spore coat protein</fullName>
    </submittedName>
</protein>
<evidence type="ECO:0000313" key="5">
    <source>
        <dbReference type="EMBL" id="MBD2867748.1"/>
    </source>
</evidence>